<dbReference type="InterPro" id="IPR029464">
    <property type="entry name" value="HSDR_N"/>
</dbReference>
<dbReference type="KEGG" id="dov:DSCO28_57020"/>
<proteinExistence type="predicted"/>
<reference evidence="2 3" key="1">
    <citation type="submission" date="2019-11" db="EMBL/GenBank/DDBJ databases">
        <title>Comparative genomics of hydrocarbon-degrading Desulfosarcina strains.</title>
        <authorList>
            <person name="Watanabe M."/>
            <person name="Kojima H."/>
            <person name="Fukui M."/>
        </authorList>
    </citation>
    <scope>NUCLEOTIDE SEQUENCE [LARGE SCALE GENOMIC DNA]</scope>
    <source>
        <strain evidence="2 3">28bB2T</strain>
    </source>
</reference>
<dbReference type="Pfam" id="PF13588">
    <property type="entry name" value="HSDR_N_2"/>
    <property type="match status" value="1"/>
</dbReference>
<evidence type="ECO:0000313" key="3">
    <source>
        <dbReference type="Proteomes" id="UP000425960"/>
    </source>
</evidence>
<dbReference type="EMBL" id="AP021876">
    <property type="protein sequence ID" value="BBO85136.1"/>
    <property type="molecule type" value="Genomic_DNA"/>
</dbReference>
<protein>
    <recommendedName>
        <fullName evidence="1">Type I restriction enzyme R protein N-terminal domain-containing protein</fullName>
    </recommendedName>
</protein>
<dbReference type="AlphaFoldDB" id="A0A5K7ZYA9"/>
<dbReference type="Proteomes" id="UP000425960">
    <property type="component" value="Chromosome"/>
</dbReference>
<accession>A0A5K7ZYA9</accession>
<gene>
    <name evidence="2" type="ORF">DSCO28_57020</name>
</gene>
<organism evidence="2 3">
    <name type="scientific">Desulfosarcina ovata subsp. sediminis</name>
    <dbReference type="NCBI Taxonomy" id="885957"/>
    <lineage>
        <taxon>Bacteria</taxon>
        <taxon>Pseudomonadati</taxon>
        <taxon>Thermodesulfobacteriota</taxon>
        <taxon>Desulfobacteria</taxon>
        <taxon>Desulfobacterales</taxon>
        <taxon>Desulfosarcinaceae</taxon>
        <taxon>Desulfosarcina</taxon>
    </lineage>
</organism>
<evidence type="ECO:0000313" key="2">
    <source>
        <dbReference type="EMBL" id="BBO85136.1"/>
    </source>
</evidence>
<name>A0A5K7ZYA9_9BACT</name>
<sequence length="232" mass="25990">MHYYKCNIYSQTKSFVKGYIGAGQEHGDADETGKKAVDWLPVGRKVKLMGGHHLILGTLRDFITDDVVDDTHDERYRQKIARFLVSEKGYRKAEIHPHHPLVVAAGDRRGRLWVDYTVTVDDRALMVIKYAPGSMVTRHRPTLAISRLVASYQIPVVVVTNGEDADILDGEQGRMVASGFDRIPSRAELLDQLKMTAFTPISPKRAEMEARIVYAFEIDGGCPCDDTACRIA</sequence>
<feature type="domain" description="Type I restriction enzyme R protein N-terminal" evidence="1">
    <location>
        <begin position="72"/>
        <end position="184"/>
    </location>
</feature>
<evidence type="ECO:0000259" key="1">
    <source>
        <dbReference type="Pfam" id="PF13588"/>
    </source>
</evidence>